<dbReference type="GO" id="GO:0016740">
    <property type="term" value="F:transferase activity"/>
    <property type="evidence" value="ECO:0007669"/>
    <property type="project" value="UniProtKB-KW"/>
</dbReference>
<dbReference type="CDD" id="cd03801">
    <property type="entry name" value="GT4_PimA-like"/>
    <property type="match status" value="1"/>
</dbReference>
<dbReference type="Pfam" id="PF00534">
    <property type="entry name" value="Glycos_transf_1"/>
    <property type="match status" value="1"/>
</dbReference>
<comment type="caution">
    <text evidence="5">The sequence shown here is derived from an EMBL/GenBank/DDBJ whole genome shotgun (WGS) entry which is preliminary data.</text>
</comment>
<dbReference type="EMBL" id="BOPC01000065">
    <property type="protein sequence ID" value="GIJ29258.1"/>
    <property type="molecule type" value="Genomic_DNA"/>
</dbReference>
<feature type="domain" description="Glycosyltransferase subfamily 4-like N-terminal" evidence="4">
    <location>
        <begin position="33"/>
        <end position="176"/>
    </location>
</feature>
<evidence type="ECO:0000313" key="6">
    <source>
        <dbReference type="Proteomes" id="UP000653076"/>
    </source>
</evidence>
<gene>
    <name evidence="5" type="ORF">Vqi01_44200</name>
</gene>
<reference evidence="5 6" key="1">
    <citation type="submission" date="2021-01" db="EMBL/GenBank/DDBJ databases">
        <title>Whole genome shotgun sequence of Verrucosispora qiuiae NBRC 106684.</title>
        <authorList>
            <person name="Komaki H."/>
            <person name="Tamura T."/>
        </authorList>
    </citation>
    <scope>NUCLEOTIDE SEQUENCE [LARGE SCALE GENOMIC DNA]</scope>
    <source>
        <strain evidence="5 6">NBRC 106684</strain>
    </source>
</reference>
<organism evidence="5 6">
    <name type="scientific">Micromonospora qiuiae</name>
    <dbReference type="NCBI Taxonomy" id="502268"/>
    <lineage>
        <taxon>Bacteria</taxon>
        <taxon>Bacillati</taxon>
        <taxon>Actinomycetota</taxon>
        <taxon>Actinomycetes</taxon>
        <taxon>Micromonosporales</taxon>
        <taxon>Micromonosporaceae</taxon>
        <taxon>Micromonospora</taxon>
    </lineage>
</organism>
<dbReference type="PANTHER" id="PTHR12526:SF510">
    <property type="entry name" value="D-INOSITOL 3-PHOSPHATE GLYCOSYLTRANSFERASE"/>
    <property type="match status" value="1"/>
</dbReference>
<sequence length="386" mass="40819">MRVLHVSHTGHGGGAELALARLLTTDPPWTAMLCCPPGGDAFGGLAGRGVTVEQRLPRLPVGGTRSRSPMLAARYLASLRAAASTLRRSPLFGAADLVHANTAAAAIICAFASRGRQVPLVVHLRDLVTPESMGRFGYAAFTRLALPRVDGVIANSRTTLASAADRLPTRVRRAVLQSPSGLRHRVTAPQVRSEVRAVGMLGRLQRWKGQHVFLRAFADAFRGTGVRAYLAGAPLFEEAAYEQELRALAVELAIADQVTFLGHIDDVPAFIDSMDVLVHASVRPEPLGQTVLQAMARAKPLIATEGGGPSEWIRSGSNGLLVQPDRPEDLATALRKLAGSPEMRLALAAGAAGTPGILSDAECTTAHAAFFQEFSSAAGSTEKGRR</sequence>
<feature type="domain" description="Glycosyl transferase family 1" evidence="3">
    <location>
        <begin position="196"/>
        <end position="349"/>
    </location>
</feature>
<accession>A0ABQ4JFT6</accession>
<evidence type="ECO:0000313" key="5">
    <source>
        <dbReference type="EMBL" id="GIJ29258.1"/>
    </source>
</evidence>
<evidence type="ECO:0000256" key="2">
    <source>
        <dbReference type="ARBA" id="ARBA00022679"/>
    </source>
</evidence>
<dbReference type="SUPFAM" id="SSF53756">
    <property type="entry name" value="UDP-Glycosyltransferase/glycogen phosphorylase"/>
    <property type="match status" value="1"/>
</dbReference>
<evidence type="ECO:0000259" key="3">
    <source>
        <dbReference type="Pfam" id="PF00534"/>
    </source>
</evidence>
<dbReference type="Pfam" id="PF13579">
    <property type="entry name" value="Glyco_trans_4_4"/>
    <property type="match status" value="1"/>
</dbReference>
<evidence type="ECO:0000259" key="4">
    <source>
        <dbReference type="Pfam" id="PF13579"/>
    </source>
</evidence>
<dbReference type="Proteomes" id="UP000653076">
    <property type="component" value="Unassembled WGS sequence"/>
</dbReference>
<keyword evidence="2 5" id="KW-0808">Transferase</keyword>
<evidence type="ECO:0000256" key="1">
    <source>
        <dbReference type="ARBA" id="ARBA00022676"/>
    </source>
</evidence>
<proteinExistence type="predicted"/>
<name>A0ABQ4JFT6_9ACTN</name>
<dbReference type="InterPro" id="IPR001296">
    <property type="entry name" value="Glyco_trans_1"/>
</dbReference>
<keyword evidence="1" id="KW-0328">Glycosyltransferase</keyword>
<protein>
    <submittedName>
        <fullName evidence="5">Glycosyl transferase</fullName>
    </submittedName>
</protein>
<dbReference type="Gene3D" id="3.40.50.2000">
    <property type="entry name" value="Glycogen Phosphorylase B"/>
    <property type="match status" value="2"/>
</dbReference>
<dbReference type="InterPro" id="IPR028098">
    <property type="entry name" value="Glyco_trans_4-like_N"/>
</dbReference>
<keyword evidence="6" id="KW-1185">Reference proteome</keyword>
<dbReference type="PANTHER" id="PTHR12526">
    <property type="entry name" value="GLYCOSYLTRANSFERASE"/>
    <property type="match status" value="1"/>
</dbReference>